<sequence length="350" mass="38096" precursor="true">MRVLQLAASVIAITLLPTPVFAQQAANDWFNQPASYTNVSEQMPEEEGHASTVDDCCGGGHCWEECREPLWTVSAGAVILTRGAPQSSPIARNFQNTSTLLDANEFKFDWAAGADISAVRRVDNVDAVDAIDVRYFGVQSWQASSSMDTNGFWKFPNSGGLFHPSHLDSQWRSQFYSAELNARRNTSYSWLTSVAGFRWLQLNDQLNIVQRLADSSRHDYDTTTRNNLYGVQVGAITRILDGGGPLAISCASKAGIYGNAAANHWNVNSTLLSADQQDQVAFVGDVNALAIYRISDHIAFQGGYQLLWIEGVAVAGDQFAAMHQQITHDGIDSTGGAFLHGATAGLTLTW</sequence>
<accession>A0A517TYX9</accession>
<dbReference type="EMBL" id="CP036339">
    <property type="protein sequence ID" value="QDT73583.1"/>
    <property type="molecule type" value="Genomic_DNA"/>
</dbReference>
<dbReference type="KEGG" id="llh:I41_27720"/>
<dbReference type="AlphaFoldDB" id="A0A517TYX9"/>
<evidence type="ECO:0000256" key="1">
    <source>
        <dbReference type="SAM" id="SignalP"/>
    </source>
</evidence>
<feature type="chain" id="PRO_5022223734" description="Legionella pneumophila major outer membrane protein" evidence="1">
    <location>
        <begin position="23"/>
        <end position="350"/>
    </location>
</feature>
<evidence type="ECO:0008006" key="4">
    <source>
        <dbReference type="Google" id="ProtNLM"/>
    </source>
</evidence>
<reference evidence="2 3" key="1">
    <citation type="submission" date="2019-02" db="EMBL/GenBank/DDBJ databases">
        <title>Deep-cultivation of Planctomycetes and their phenomic and genomic characterization uncovers novel biology.</title>
        <authorList>
            <person name="Wiegand S."/>
            <person name="Jogler M."/>
            <person name="Boedeker C."/>
            <person name="Pinto D."/>
            <person name="Vollmers J."/>
            <person name="Rivas-Marin E."/>
            <person name="Kohn T."/>
            <person name="Peeters S.H."/>
            <person name="Heuer A."/>
            <person name="Rast P."/>
            <person name="Oberbeckmann S."/>
            <person name="Bunk B."/>
            <person name="Jeske O."/>
            <person name="Meyerdierks A."/>
            <person name="Storesund J.E."/>
            <person name="Kallscheuer N."/>
            <person name="Luecker S."/>
            <person name="Lage O.M."/>
            <person name="Pohl T."/>
            <person name="Merkel B.J."/>
            <person name="Hornburger P."/>
            <person name="Mueller R.-W."/>
            <person name="Bruemmer F."/>
            <person name="Labrenz M."/>
            <person name="Spormann A.M."/>
            <person name="Op den Camp H."/>
            <person name="Overmann J."/>
            <person name="Amann R."/>
            <person name="Jetten M.S.M."/>
            <person name="Mascher T."/>
            <person name="Medema M.H."/>
            <person name="Devos D.P."/>
            <person name="Kaster A.-K."/>
            <person name="Ovreas L."/>
            <person name="Rohde M."/>
            <person name="Galperin M.Y."/>
            <person name="Jogler C."/>
        </authorList>
    </citation>
    <scope>NUCLEOTIDE SEQUENCE [LARGE SCALE GENOMIC DNA]</scope>
    <source>
        <strain evidence="2 3">I41</strain>
    </source>
</reference>
<keyword evidence="3" id="KW-1185">Reference proteome</keyword>
<dbReference type="OrthoDB" id="264439at2"/>
<evidence type="ECO:0000313" key="3">
    <source>
        <dbReference type="Proteomes" id="UP000317909"/>
    </source>
</evidence>
<organism evidence="2 3">
    <name type="scientific">Lacipirellula limnantheis</name>
    <dbReference type="NCBI Taxonomy" id="2528024"/>
    <lineage>
        <taxon>Bacteria</taxon>
        <taxon>Pseudomonadati</taxon>
        <taxon>Planctomycetota</taxon>
        <taxon>Planctomycetia</taxon>
        <taxon>Pirellulales</taxon>
        <taxon>Lacipirellulaceae</taxon>
        <taxon>Lacipirellula</taxon>
    </lineage>
</organism>
<keyword evidence="1" id="KW-0732">Signal</keyword>
<gene>
    <name evidence="2" type="ORF">I41_27720</name>
</gene>
<dbReference type="Proteomes" id="UP000317909">
    <property type="component" value="Chromosome"/>
</dbReference>
<evidence type="ECO:0000313" key="2">
    <source>
        <dbReference type="EMBL" id="QDT73583.1"/>
    </source>
</evidence>
<proteinExistence type="predicted"/>
<dbReference type="RefSeq" id="WP_145433156.1">
    <property type="nucleotide sequence ID" value="NZ_CP036339.1"/>
</dbReference>
<name>A0A517TYX9_9BACT</name>
<feature type="signal peptide" evidence="1">
    <location>
        <begin position="1"/>
        <end position="22"/>
    </location>
</feature>
<protein>
    <recommendedName>
        <fullName evidence="4">Legionella pneumophila major outer membrane protein</fullName>
    </recommendedName>
</protein>